<dbReference type="SUPFAM" id="SSF54236">
    <property type="entry name" value="Ubiquitin-like"/>
    <property type="match status" value="2"/>
</dbReference>
<evidence type="ECO:0008006" key="4">
    <source>
        <dbReference type="Google" id="ProtNLM"/>
    </source>
</evidence>
<dbReference type="InterPro" id="IPR029071">
    <property type="entry name" value="Ubiquitin-like_domsf"/>
</dbReference>
<feature type="region of interest" description="Disordered" evidence="1">
    <location>
        <begin position="1"/>
        <end position="22"/>
    </location>
</feature>
<accession>A0ABP1PWZ9</accession>
<evidence type="ECO:0000256" key="1">
    <source>
        <dbReference type="SAM" id="MobiDB-lite"/>
    </source>
</evidence>
<dbReference type="Proteomes" id="UP001642540">
    <property type="component" value="Unassembled WGS sequence"/>
</dbReference>
<organism evidence="2 3">
    <name type="scientific">Orchesella dallaii</name>
    <dbReference type="NCBI Taxonomy" id="48710"/>
    <lineage>
        <taxon>Eukaryota</taxon>
        <taxon>Metazoa</taxon>
        <taxon>Ecdysozoa</taxon>
        <taxon>Arthropoda</taxon>
        <taxon>Hexapoda</taxon>
        <taxon>Collembola</taxon>
        <taxon>Entomobryomorpha</taxon>
        <taxon>Entomobryoidea</taxon>
        <taxon>Orchesellidae</taxon>
        <taxon>Orchesellinae</taxon>
        <taxon>Orchesella</taxon>
    </lineage>
</organism>
<evidence type="ECO:0000313" key="2">
    <source>
        <dbReference type="EMBL" id="CAL8080691.1"/>
    </source>
</evidence>
<keyword evidence="3" id="KW-1185">Reference proteome</keyword>
<evidence type="ECO:0000313" key="3">
    <source>
        <dbReference type="Proteomes" id="UP001642540"/>
    </source>
</evidence>
<name>A0ABP1PWZ9_9HEXA</name>
<proteinExistence type="predicted"/>
<reference evidence="2 3" key="1">
    <citation type="submission" date="2024-08" db="EMBL/GenBank/DDBJ databases">
        <authorList>
            <person name="Cucini C."/>
            <person name="Frati F."/>
        </authorList>
    </citation>
    <scope>NUCLEOTIDE SEQUENCE [LARGE SCALE GENOMIC DNA]</scope>
</reference>
<comment type="caution">
    <text evidence="2">The sequence shown here is derived from an EMBL/GenBank/DDBJ whole genome shotgun (WGS) entry which is preliminary data.</text>
</comment>
<protein>
    <recommendedName>
        <fullName evidence="4">Ubiquitin-like domain-containing protein</fullName>
    </recommendedName>
</protein>
<dbReference type="Gene3D" id="3.10.20.90">
    <property type="entry name" value="Phosphatidylinositol 3-kinase Catalytic Subunit, Chain A, domain 1"/>
    <property type="match status" value="2"/>
</dbReference>
<sequence length="213" mass="23620">MISPHARNDGGGGSMDNTRSGSDSKIQFTFMFDKEVRSLTISQNETVAALEEFVCQEFRIPSHQQLLYGWPGGLDPGSSDTKLKDLGLPNKVGLFVATVDGGADADGAVASTSRGRTGTATNQNLEPDVTIELNVYDMLNEEPYDLPFRSRQTIQEVKKFVGEITGILPKHQEWSGWPKNAEDKQMLKDLELDKPFHSLVIMRAEPRNLLETH</sequence>
<dbReference type="EMBL" id="CAXLJM020000014">
    <property type="protein sequence ID" value="CAL8080691.1"/>
    <property type="molecule type" value="Genomic_DNA"/>
</dbReference>
<gene>
    <name evidence="2" type="ORF">ODALV1_LOCUS4710</name>
</gene>